<reference evidence="1 2" key="1">
    <citation type="submission" date="2015-09" db="EMBL/GenBank/DDBJ databases">
        <title>Trachymyrmex cornetzi WGS genome.</title>
        <authorList>
            <person name="Nygaard S."/>
            <person name="Hu H."/>
            <person name="Boomsma J."/>
            <person name="Zhang G."/>
        </authorList>
    </citation>
    <scope>NUCLEOTIDE SEQUENCE [LARGE SCALE GENOMIC DNA]</scope>
    <source>
        <strain evidence="1">Tcor2-1</strain>
        <tissue evidence="1">Whole body</tissue>
    </source>
</reference>
<evidence type="ECO:0000313" key="1">
    <source>
        <dbReference type="EMBL" id="KYN50608.1"/>
    </source>
</evidence>
<dbReference type="AlphaFoldDB" id="A0A151K450"/>
<organism evidence="1 2">
    <name type="scientific">Trachymyrmex cornetzi</name>
    <dbReference type="NCBI Taxonomy" id="471704"/>
    <lineage>
        <taxon>Eukaryota</taxon>
        <taxon>Metazoa</taxon>
        <taxon>Ecdysozoa</taxon>
        <taxon>Arthropoda</taxon>
        <taxon>Hexapoda</taxon>
        <taxon>Insecta</taxon>
        <taxon>Pterygota</taxon>
        <taxon>Neoptera</taxon>
        <taxon>Endopterygota</taxon>
        <taxon>Hymenoptera</taxon>
        <taxon>Apocrita</taxon>
        <taxon>Aculeata</taxon>
        <taxon>Formicoidea</taxon>
        <taxon>Formicidae</taxon>
        <taxon>Myrmicinae</taxon>
        <taxon>Trachymyrmex</taxon>
    </lineage>
</organism>
<keyword evidence="2" id="KW-1185">Reference proteome</keyword>
<sequence length="87" mass="10225">MLFHDAKYFHTFSFYGNGLKNIFYNFVAKKIKSHLFNGNSLLLYMLSISNKTKLITLLLSEFNSITMLYTDHDVFILKIIDLHISEK</sequence>
<comment type="caution">
    <text evidence="1">The sequence shown here is derived from an EMBL/GenBank/DDBJ whole genome shotgun (WGS) entry which is preliminary data.</text>
</comment>
<gene>
    <name evidence="1" type="ORF">ALC57_11791</name>
</gene>
<name>A0A151K450_9HYME</name>
<dbReference type="Proteomes" id="UP000078492">
    <property type="component" value="Unassembled WGS sequence"/>
</dbReference>
<proteinExistence type="predicted"/>
<protein>
    <submittedName>
        <fullName evidence="1">Uncharacterized protein</fullName>
    </submittedName>
</protein>
<dbReference type="EMBL" id="LKEY01043756">
    <property type="protein sequence ID" value="KYN50608.1"/>
    <property type="molecule type" value="Genomic_DNA"/>
</dbReference>
<evidence type="ECO:0000313" key="2">
    <source>
        <dbReference type="Proteomes" id="UP000078492"/>
    </source>
</evidence>
<accession>A0A151K450</accession>